<protein>
    <submittedName>
        <fullName evidence="1">Uncharacterized protein</fullName>
    </submittedName>
</protein>
<proteinExistence type="predicted"/>
<name>A0ABD3EVD4_9STRA</name>
<reference evidence="1 2" key="1">
    <citation type="submission" date="2024-09" db="EMBL/GenBank/DDBJ databases">
        <title>Genome sequencing and assembly of Phytophthora oleae, isolate VK10A, causative agent of rot of olive drupes.</title>
        <authorList>
            <person name="Conti Taguali S."/>
            <person name="Riolo M."/>
            <person name="La Spada F."/>
            <person name="Cacciola S.O."/>
            <person name="Dionisio G."/>
        </authorList>
    </citation>
    <scope>NUCLEOTIDE SEQUENCE [LARGE SCALE GENOMIC DNA]</scope>
    <source>
        <strain evidence="1 2">VK10A</strain>
    </source>
</reference>
<comment type="caution">
    <text evidence="1">The sequence shown here is derived from an EMBL/GenBank/DDBJ whole genome shotgun (WGS) entry which is preliminary data.</text>
</comment>
<evidence type="ECO:0000313" key="2">
    <source>
        <dbReference type="Proteomes" id="UP001632037"/>
    </source>
</evidence>
<gene>
    <name evidence="1" type="ORF">V7S43_016670</name>
</gene>
<dbReference type="Proteomes" id="UP001632037">
    <property type="component" value="Unassembled WGS sequence"/>
</dbReference>
<accession>A0ABD3EVD4</accession>
<dbReference type="EMBL" id="JBIMZQ010000055">
    <property type="protein sequence ID" value="KAL3658281.1"/>
    <property type="molecule type" value="Genomic_DNA"/>
</dbReference>
<evidence type="ECO:0000313" key="1">
    <source>
        <dbReference type="EMBL" id="KAL3658281.1"/>
    </source>
</evidence>
<organism evidence="1 2">
    <name type="scientific">Phytophthora oleae</name>
    <dbReference type="NCBI Taxonomy" id="2107226"/>
    <lineage>
        <taxon>Eukaryota</taxon>
        <taxon>Sar</taxon>
        <taxon>Stramenopiles</taxon>
        <taxon>Oomycota</taxon>
        <taxon>Peronosporomycetes</taxon>
        <taxon>Peronosporales</taxon>
        <taxon>Peronosporaceae</taxon>
        <taxon>Phytophthora</taxon>
    </lineage>
</organism>
<dbReference type="AlphaFoldDB" id="A0ABD3EVD4"/>
<keyword evidence="2" id="KW-1185">Reference proteome</keyword>
<sequence>MPKRDGGEARIYDMLKFNPLLVSAASAAAIAEICAHLDVLDQEEEDEEDIDTAENEEVKAVLALQPWKVRCNECCEAQEVNTRVVVAKAQAELQRTENILL</sequence>